<keyword evidence="2" id="KW-1185">Reference proteome</keyword>
<dbReference type="Proteomes" id="UP001165060">
    <property type="component" value="Unassembled WGS sequence"/>
</dbReference>
<dbReference type="EMBL" id="BRYB01001404">
    <property type="protein sequence ID" value="GMI24971.1"/>
    <property type="molecule type" value="Genomic_DNA"/>
</dbReference>
<accession>A0ABQ6MEQ8</accession>
<proteinExistence type="predicted"/>
<comment type="caution">
    <text evidence="1">The sequence shown here is derived from an EMBL/GenBank/DDBJ whole genome shotgun (WGS) entry which is preliminary data.</text>
</comment>
<evidence type="ECO:0000313" key="2">
    <source>
        <dbReference type="Proteomes" id="UP001165060"/>
    </source>
</evidence>
<evidence type="ECO:0000313" key="1">
    <source>
        <dbReference type="EMBL" id="GMI24971.1"/>
    </source>
</evidence>
<gene>
    <name evidence="1" type="ORF">TeGR_g5781</name>
</gene>
<reference evidence="1 2" key="1">
    <citation type="journal article" date="2023" name="Commun. Biol.">
        <title>Genome analysis of Parmales, the sister group of diatoms, reveals the evolutionary specialization of diatoms from phago-mixotrophs to photoautotrophs.</title>
        <authorList>
            <person name="Ban H."/>
            <person name="Sato S."/>
            <person name="Yoshikawa S."/>
            <person name="Yamada K."/>
            <person name="Nakamura Y."/>
            <person name="Ichinomiya M."/>
            <person name="Sato N."/>
            <person name="Blanc-Mathieu R."/>
            <person name="Endo H."/>
            <person name="Kuwata A."/>
            <person name="Ogata H."/>
        </authorList>
    </citation>
    <scope>NUCLEOTIDE SEQUENCE [LARGE SCALE GENOMIC DNA]</scope>
</reference>
<protein>
    <submittedName>
        <fullName evidence="1">Uncharacterized protein</fullName>
    </submittedName>
</protein>
<sequence>MPNTVRYEISYSTNPYRHRLLPQKAAGQAKRDISRWNQSRVDQETHFYAFPVHVPGTQLLHVDWTSSPDRYKLTNEMVPTWQWTRCFSFFAYTANKFHVLECKDPQSYKIVEGHTLNDSIGKDENGDQWNVILAFFAFKTKVPGSNKYYVQYQNDPHYRIRIGMEPSQSATKGWIDLTTFYAFDTAMPGTSKFNVQYTVRSTEAYAMSPEQFRVFVEDPWGSWENKFAFYAFPSDKLVEYNPNGDTSSIVWEEHDS</sequence>
<name>A0ABQ6MEQ8_9STRA</name>
<organism evidence="1 2">
    <name type="scientific">Tetraparma gracilis</name>
    <dbReference type="NCBI Taxonomy" id="2962635"/>
    <lineage>
        <taxon>Eukaryota</taxon>
        <taxon>Sar</taxon>
        <taxon>Stramenopiles</taxon>
        <taxon>Ochrophyta</taxon>
        <taxon>Bolidophyceae</taxon>
        <taxon>Parmales</taxon>
        <taxon>Triparmaceae</taxon>
        <taxon>Tetraparma</taxon>
    </lineage>
</organism>